<dbReference type="Proteomes" id="UP000321525">
    <property type="component" value="Unassembled WGS sequence"/>
</dbReference>
<dbReference type="OrthoDB" id="6196903at2"/>
<evidence type="ECO:0000313" key="3">
    <source>
        <dbReference type="EMBL" id="TWX61077.1"/>
    </source>
</evidence>
<keyword evidence="5" id="KW-1185">Reference proteome</keyword>
<feature type="signal peptide" evidence="1">
    <location>
        <begin position="1"/>
        <end position="24"/>
    </location>
</feature>
<dbReference type="EMBL" id="VOLR01000007">
    <property type="protein sequence ID" value="TWX61077.1"/>
    <property type="molecule type" value="Genomic_DNA"/>
</dbReference>
<organism evidence="4 6">
    <name type="scientific">Colwellia hornerae</name>
    <dbReference type="NCBI Taxonomy" id="89402"/>
    <lineage>
        <taxon>Bacteria</taxon>
        <taxon>Pseudomonadati</taxon>
        <taxon>Pseudomonadota</taxon>
        <taxon>Gammaproteobacteria</taxon>
        <taxon>Alteromonadales</taxon>
        <taxon>Colwelliaceae</taxon>
        <taxon>Colwellia</taxon>
    </lineage>
</organism>
<dbReference type="EMBL" id="VOLQ01000005">
    <property type="protein sequence ID" value="TWX70330.1"/>
    <property type="molecule type" value="Genomic_DNA"/>
</dbReference>
<gene>
    <name evidence="3" type="ORF">ESZ26_06740</name>
    <name evidence="4" type="ORF">ESZ27_04230</name>
</gene>
<dbReference type="PROSITE" id="PS51257">
    <property type="entry name" value="PROKAR_LIPOPROTEIN"/>
    <property type="match status" value="1"/>
</dbReference>
<dbReference type="InterPro" id="IPR027843">
    <property type="entry name" value="DUF4440"/>
</dbReference>
<dbReference type="RefSeq" id="WP_146798980.1">
    <property type="nucleotide sequence ID" value="NZ_VOLP01000008.1"/>
</dbReference>
<proteinExistence type="predicted"/>
<dbReference type="Pfam" id="PF14534">
    <property type="entry name" value="DUF4440"/>
    <property type="match status" value="1"/>
</dbReference>
<evidence type="ECO:0000259" key="2">
    <source>
        <dbReference type="Pfam" id="PF14534"/>
    </source>
</evidence>
<keyword evidence="1" id="KW-0732">Signal</keyword>
<name>A0A5C6QNY0_9GAMM</name>
<dbReference type="AlphaFoldDB" id="A0A5C6QNY0"/>
<evidence type="ECO:0000313" key="5">
    <source>
        <dbReference type="Proteomes" id="UP000321525"/>
    </source>
</evidence>
<dbReference type="Gene3D" id="3.10.450.50">
    <property type="match status" value="1"/>
</dbReference>
<feature type="chain" id="PRO_5023020538" evidence="1">
    <location>
        <begin position="25"/>
        <end position="161"/>
    </location>
</feature>
<dbReference type="InterPro" id="IPR032710">
    <property type="entry name" value="NTF2-like_dom_sf"/>
</dbReference>
<evidence type="ECO:0000313" key="4">
    <source>
        <dbReference type="EMBL" id="TWX70330.1"/>
    </source>
</evidence>
<feature type="domain" description="DUF4440" evidence="2">
    <location>
        <begin position="48"/>
        <end position="154"/>
    </location>
</feature>
<accession>A0A5C6QNY0</accession>
<dbReference type="Proteomes" id="UP000321917">
    <property type="component" value="Unassembled WGS sequence"/>
</dbReference>
<reference evidence="4 6" key="1">
    <citation type="submission" date="2019-07" db="EMBL/GenBank/DDBJ databases">
        <title>Genomes of sea-ice associated Colwellia species.</title>
        <authorList>
            <person name="Bowman J.P."/>
        </authorList>
    </citation>
    <scope>NUCLEOTIDE SEQUENCE [LARGE SCALE GENOMIC DNA]</scope>
    <source>
        <strain evidence="3 5">ACAM 607</strain>
        <strain evidence="4 6">IC036</strain>
    </source>
</reference>
<dbReference type="SUPFAM" id="SSF54427">
    <property type="entry name" value="NTF2-like"/>
    <property type="match status" value="1"/>
</dbReference>
<evidence type="ECO:0000313" key="6">
    <source>
        <dbReference type="Proteomes" id="UP000321917"/>
    </source>
</evidence>
<protein>
    <submittedName>
        <fullName evidence="4">Nuclear transport factor 2 family protein</fullName>
    </submittedName>
</protein>
<comment type="caution">
    <text evidence="4">The sequence shown here is derived from an EMBL/GenBank/DDBJ whole genome shotgun (WGS) entry which is preliminary data.</text>
</comment>
<sequence length="161" mass="18081">MKIIPITLVAFSFLACVISPVTFAHNNASSKHRTYLKGSGAETEPGKIVTQFHKAIKLGNKNKARYFLDDNVTIFEGGKVERSADEYANHHMLSDMKYAAKLYTEVLEHKVTLAGDMAYSVSRTRSTGQFKGSYINKEGMETMVLLKEGGKWKISHIHWSH</sequence>
<evidence type="ECO:0000256" key="1">
    <source>
        <dbReference type="SAM" id="SignalP"/>
    </source>
</evidence>